<dbReference type="Gene3D" id="1.10.10.60">
    <property type="entry name" value="Homeodomain-like"/>
    <property type="match status" value="1"/>
</dbReference>
<organism evidence="2 3">
    <name type="scientific">Giardia muris</name>
    <dbReference type="NCBI Taxonomy" id="5742"/>
    <lineage>
        <taxon>Eukaryota</taxon>
        <taxon>Metamonada</taxon>
        <taxon>Diplomonadida</taxon>
        <taxon>Hexamitidae</taxon>
        <taxon>Giardiinae</taxon>
        <taxon>Giardia</taxon>
    </lineage>
</organism>
<dbReference type="GO" id="GO:0003677">
    <property type="term" value="F:DNA binding"/>
    <property type="evidence" value="ECO:0007669"/>
    <property type="project" value="InterPro"/>
</dbReference>
<comment type="caution">
    <text evidence="2">The sequence shown here is derived from an EMBL/GenBank/DDBJ whole genome shotgun (WGS) entry which is preliminary data.</text>
</comment>
<dbReference type="SUPFAM" id="SSF46689">
    <property type="entry name" value="Homeodomain-like"/>
    <property type="match status" value="1"/>
</dbReference>
<feature type="domain" description="SLIDE" evidence="1">
    <location>
        <begin position="1"/>
        <end position="51"/>
    </location>
</feature>
<dbReference type="VEuPathDB" id="GiardiaDB:GMRT_20414"/>
<dbReference type="InterPro" id="IPR015195">
    <property type="entry name" value="SLIDE"/>
</dbReference>
<reference evidence="2 3" key="1">
    <citation type="submission" date="2019-05" db="EMBL/GenBank/DDBJ databases">
        <title>The compact genome of Giardia muris reveals important steps in the evolution of intestinal protozoan parasites.</title>
        <authorList>
            <person name="Xu F."/>
            <person name="Jimenez-Gonzalez A."/>
            <person name="Einarsson E."/>
            <person name="Astvaldsson A."/>
            <person name="Peirasmaki D."/>
            <person name="Eckmann L."/>
            <person name="Andersson J.O."/>
            <person name="Svard S.G."/>
            <person name="Jerlstrom-Hultqvist J."/>
        </authorList>
    </citation>
    <scope>NUCLEOTIDE SEQUENCE [LARGE SCALE GENOMIC DNA]</scope>
    <source>
        <strain evidence="2 3">Roberts-Thomson</strain>
    </source>
</reference>
<evidence type="ECO:0000313" key="3">
    <source>
        <dbReference type="Proteomes" id="UP000315496"/>
    </source>
</evidence>
<proteinExistence type="predicted"/>
<dbReference type="Proteomes" id="UP000315496">
    <property type="component" value="Chromosome 1"/>
</dbReference>
<dbReference type="InterPro" id="IPR009057">
    <property type="entry name" value="Homeodomain-like_sf"/>
</dbReference>
<sequence length="74" mass="8612">MIDACGLGCWHEVATQIRLSPLFAMDWWFKTRTEEELSKRADRLLKYIEQDIGDISDSEGDAQLIQPRTRKSKI</sequence>
<dbReference type="EMBL" id="VDLU01000001">
    <property type="protein sequence ID" value="TNJ29619.1"/>
    <property type="molecule type" value="Genomic_DNA"/>
</dbReference>
<accession>A0A4Z1TAR8</accession>
<dbReference type="GO" id="GO:0005634">
    <property type="term" value="C:nucleus"/>
    <property type="evidence" value="ECO:0007669"/>
    <property type="project" value="InterPro"/>
</dbReference>
<evidence type="ECO:0000313" key="2">
    <source>
        <dbReference type="EMBL" id="TNJ29619.1"/>
    </source>
</evidence>
<dbReference type="AlphaFoldDB" id="A0A4Z1TAR8"/>
<gene>
    <name evidence="2" type="ORF">GMRT_20414</name>
</gene>
<protein>
    <submittedName>
        <fullName evidence="2">SLIDE domain-containing protein</fullName>
    </submittedName>
</protein>
<keyword evidence="3" id="KW-1185">Reference proteome</keyword>
<dbReference type="GO" id="GO:0006338">
    <property type="term" value="P:chromatin remodeling"/>
    <property type="evidence" value="ECO:0007669"/>
    <property type="project" value="InterPro"/>
</dbReference>
<name>A0A4Z1TAR8_GIAMU</name>
<dbReference type="Pfam" id="PF09111">
    <property type="entry name" value="SLIDE"/>
    <property type="match status" value="1"/>
</dbReference>
<dbReference type="OrthoDB" id="5857104at2759"/>
<evidence type="ECO:0000259" key="1">
    <source>
        <dbReference type="Pfam" id="PF09111"/>
    </source>
</evidence>